<dbReference type="Proteomes" id="UP000617734">
    <property type="component" value="Unassembled WGS sequence"/>
</dbReference>
<dbReference type="GO" id="GO:0006355">
    <property type="term" value="P:regulation of DNA-templated transcription"/>
    <property type="evidence" value="ECO:0007669"/>
    <property type="project" value="InterPro"/>
</dbReference>
<feature type="domain" description="HTH luxR-type" evidence="1">
    <location>
        <begin position="265"/>
        <end position="330"/>
    </location>
</feature>
<dbReference type="PRINTS" id="PR00038">
    <property type="entry name" value="HTHLUXR"/>
</dbReference>
<dbReference type="PANTHER" id="PTHR34293">
    <property type="entry name" value="HTH-TYPE TRANSCRIPTIONAL REGULATOR TRMBL2"/>
    <property type="match status" value="1"/>
</dbReference>
<evidence type="ECO:0000313" key="3">
    <source>
        <dbReference type="Proteomes" id="UP000617734"/>
    </source>
</evidence>
<sequence>MEDTDMLTALGLDTTTEALYRAMLARPQDGVAALAAALGRGEDDVRAGLDTLSELALARPSYEQNGQLRAVSPDIGMEILMARQQAELAAQQHRVEASRAAAAQLISEYADLRPATAHAGVEHLVGIDRIRERLTRLTRDVREEVMSFSPDGAQSTENMEASRPLDLRLLERGVRMRTLYLDSVRHNAPTVAYADWLAEHGGEVRTTATLPTRMIIIDRTNAVIPVSSDDTAAGAVVLTGHGTLSALCALFDSAWAAARPLGSTPPRDTNGLTPQEQTVIRLLSDGHTDEAIAKRLGVSPRTARRTATDLIERLGARSRFQAGVNAARAGWLPAR</sequence>
<comment type="caution">
    <text evidence="2">The sequence shown here is derived from an EMBL/GenBank/DDBJ whole genome shotgun (WGS) entry which is preliminary data.</text>
</comment>
<name>A0A919L3W6_9ACTN</name>
<dbReference type="PANTHER" id="PTHR34293:SF1">
    <property type="entry name" value="HTH-TYPE TRANSCRIPTIONAL REGULATOR TRMBL2"/>
    <property type="match status" value="1"/>
</dbReference>
<evidence type="ECO:0000313" key="2">
    <source>
        <dbReference type="EMBL" id="GHH82539.1"/>
    </source>
</evidence>
<protein>
    <recommendedName>
        <fullName evidence="1">HTH luxR-type domain-containing protein</fullName>
    </recommendedName>
</protein>
<dbReference type="CDD" id="cd06170">
    <property type="entry name" value="LuxR_C_like"/>
    <property type="match status" value="1"/>
</dbReference>
<dbReference type="InterPro" id="IPR016032">
    <property type="entry name" value="Sig_transdc_resp-reg_C-effctor"/>
</dbReference>
<keyword evidence="3" id="KW-1185">Reference proteome</keyword>
<dbReference type="InterPro" id="IPR000792">
    <property type="entry name" value="Tscrpt_reg_LuxR_C"/>
</dbReference>
<reference evidence="2" key="2">
    <citation type="submission" date="2020-09" db="EMBL/GenBank/DDBJ databases">
        <authorList>
            <person name="Sun Q."/>
            <person name="Ohkuma M."/>
        </authorList>
    </citation>
    <scope>NUCLEOTIDE SEQUENCE</scope>
    <source>
        <strain evidence="2">JCM 4646</strain>
    </source>
</reference>
<gene>
    <name evidence="2" type="ORF">GCM10018781_67650</name>
</gene>
<dbReference type="EMBL" id="BNBO01000059">
    <property type="protein sequence ID" value="GHH82539.1"/>
    <property type="molecule type" value="Genomic_DNA"/>
</dbReference>
<dbReference type="InterPro" id="IPR036388">
    <property type="entry name" value="WH-like_DNA-bd_sf"/>
</dbReference>
<dbReference type="SUPFAM" id="SSF46894">
    <property type="entry name" value="C-terminal effector domain of the bipartite response regulators"/>
    <property type="match status" value="1"/>
</dbReference>
<dbReference type="SMART" id="SM00421">
    <property type="entry name" value="HTH_LUXR"/>
    <property type="match status" value="1"/>
</dbReference>
<accession>A0A919L3W6</accession>
<reference evidence="2" key="1">
    <citation type="journal article" date="2014" name="Int. J. Syst. Evol. Microbiol.">
        <title>Complete genome sequence of Corynebacterium casei LMG S-19264T (=DSM 44701T), isolated from a smear-ripened cheese.</title>
        <authorList>
            <consortium name="US DOE Joint Genome Institute (JGI-PGF)"/>
            <person name="Walter F."/>
            <person name="Albersmeier A."/>
            <person name="Kalinowski J."/>
            <person name="Ruckert C."/>
        </authorList>
    </citation>
    <scope>NUCLEOTIDE SEQUENCE</scope>
    <source>
        <strain evidence="2">JCM 4646</strain>
    </source>
</reference>
<organism evidence="2 3">
    <name type="scientific">Kitasatospora indigofera</name>
    <dbReference type="NCBI Taxonomy" id="67307"/>
    <lineage>
        <taxon>Bacteria</taxon>
        <taxon>Bacillati</taxon>
        <taxon>Actinomycetota</taxon>
        <taxon>Actinomycetes</taxon>
        <taxon>Kitasatosporales</taxon>
        <taxon>Streptomycetaceae</taxon>
        <taxon>Kitasatospora</taxon>
    </lineage>
</organism>
<dbReference type="Pfam" id="PF00196">
    <property type="entry name" value="GerE"/>
    <property type="match status" value="1"/>
</dbReference>
<dbReference type="InterPro" id="IPR051797">
    <property type="entry name" value="TrmB-like"/>
</dbReference>
<evidence type="ECO:0000259" key="1">
    <source>
        <dbReference type="PROSITE" id="PS50043"/>
    </source>
</evidence>
<proteinExistence type="predicted"/>
<dbReference type="PROSITE" id="PS50043">
    <property type="entry name" value="HTH_LUXR_2"/>
    <property type="match status" value="1"/>
</dbReference>
<dbReference type="AlphaFoldDB" id="A0A919L3W6"/>
<dbReference type="GO" id="GO:0003677">
    <property type="term" value="F:DNA binding"/>
    <property type="evidence" value="ECO:0007669"/>
    <property type="project" value="InterPro"/>
</dbReference>
<dbReference type="Gene3D" id="1.10.10.10">
    <property type="entry name" value="Winged helix-like DNA-binding domain superfamily/Winged helix DNA-binding domain"/>
    <property type="match status" value="1"/>
</dbReference>